<dbReference type="GO" id="GO:0030163">
    <property type="term" value="P:protein catabolic process"/>
    <property type="evidence" value="ECO:0007669"/>
    <property type="project" value="UniProtKB-UniRule"/>
</dbReference>
<dbReference type="AlphaFoldDB" id="A0A5B8RXI7"/>
<comment type="catalytic activity">
    <reaction evidence="4">
        <text>L-phenylalanyl-tRNA(Phe) + an N-terminal L-alpha-aminoacyl-[protein] = an N-terminal L-phenylalanyl-L-alpha-aminoacyl-[protein] + tRNA(Phe)</text>
        <dbReference type="Rhea" id="RHEA:43632"/>
        <dbReference type="Rhea" id="RHEA-COMP:9668"/>
        <dbReference type="Rhea" id="RHEA-COMP:9699"/>
        <dbReference type="Rhea" id="RHEA-COMP:10636"/>
        <dbReference type="Rhea" id="RHEA-COMP:10637"/>
        <dbReference type="ChEBI" id="CHEBI:78442"/>
        <dbReference type="ChEBI" id="CHEBI:78531"/>
        <dbReference type="ChEBI" id="CHEBI:78597"/>
        <dbReference type="ChEBI" id="CHEBI:83561"/>
        <dbReference type="EC" id="2.3.2.6"/>
    </reaction>
</comment>
<dbReference type="InterPro" id="IPR004616">
    <property type="entry name" value="Leu/Phe-tRNA_Trfase"/>
</dbReference>
<dbReference type="PANTHER" id="PTHR30098">
    <property type="entry name" value="LEUCYL/PHENYLALANYL-TRNA--PROTEIN TRANSFERASE"/>
    <property type="match status" value="1"/>
</dbReference>
<keyword evidence="2 4" id="KW-0808">Transferase</keyword>
<dbReference type="EMBL" id="CP042344">
    <property type="protein sequence ID" value="QEA14220.1"/>
    <property type="molecule type" value="Genomic_DNA"/>
</dbReference>
<dbReference type="Gene3D" id="3.30.70.3550">
    <property type="entry name" value="Leucyl/phenylalanyl-tRNA-protein transferase, N-terminal domain"/>
    <property type="match status" value="1"/>
</dbReference>
<protein>
    <recommendedName>
        <fullName evidence="4">Leucyl/phenylalanyl-tRNA--protein transferase</fullName>
        <ecNumber evidence="4">2.3.2.6</ecNumber>
    </recommendedName>
    <alternativeName>
        <fullName evidence="4">L/F-transferase</fullName>
    </alternativeName>
    <alternativeName>
        <fullName evidence="4">Leucyltransferase</fullName>
    </alternativeName>
    <alternativeName>
        <fullName evidence="4">Phenyalanyltransferase</fullName>
    </alternativeName>
</protein>
<comment type="similarity">
    <text evidence="4">Belongs to the L/F-transferase family.</text>
</comment>
<dbReference type="InterPro" id="IPR042221">
    <property type="entry name" value="Leu/Phe-tRNA_Trfase_N"/>
</dbReference>
<evidence type="ECO:0000256" key="1">
    <source>
        <dbReference type="ARBA" id="ARBA00022490"/>
    </source>
</evidence>
<dbReference type="GO" id="GO:0008914">
    <property type="term" value="F:leucyl-tRNA--protein transferase activity"/>
    <property type="evidence" value="ECO:0007669"/>
    <property type="project" value="UniProtKB-UniRule"/>
</dbReference>
<dbReference type="GO" id="GO:0005737">
    <property type="term" value="C:cytoplasm"/>
    <property type="evidence" value="ECO:0007669"/>
    <property type="project" value="UniProtKB-SubCell"/>
</dbReference>
<evidence type="ECO:0000256" key="3">
    <source>
        <dbReference type="ARBA" id="ARBA00023315"/>
    </source>
</evidence>
<dbReference type="SUPFAM" id="SSF55729">
    <property type="entry name" value="Acyl-CoA N-acyltransferases (Nat)"/>
    <property type="match status" value="1"/>
</dbReference>
<dbReference type="Pfam" id="PF03588">
    <property type="entry name" value="Leu_Phe_trans"/>
    <property type="match status" value="1"/>
</dbReference>
<proteinExistence type="inferred from homology"/>
<reference evidence="5 6" key="1">
    <citation type="submission" date="2019-07" db="EMBL/GenBank/DDBJ databases">
        <title>Complete genome sequence of Comamonas sp. NLF 7-7 isolated from livestock.</title>
        <authorList>
            <person name="Kim D.H."/>
            <person name="Kim J.G."/>
        </authorList>
    </citation>
    <scope>NUCLEOTIDE SEQUENCE [LARGE SCALE GENOMIC DNA]</scope>
    <source>
        <strain evidence="5 6">NLF 7-7</strain>
    </source>
</reference>
<keyword evidence="3 4" id="KW-0012">Acyltransferase</keyword>
<evidence type="ECO:0000256" key="4">
    <source>
        <dbReference type="HAMAP-Rule" id="MF_00688"/>
    </source>
</evidence>
<dbReference type="OrthoDB" id="9790282at2"/>
<evidence type="ECO:0000313" key="5">
    <source>
        <dbReference type="EMBL" id="QEA14220.1"/>
    </source>
</evidence>
<name>A0A5B8RXI7_9BURK</name>
<comment type="subcellular location">
    <subcellularLocation>
        <location evidence="4">Cytoplasm</location>
    </subcellularLocation>
</comment>
<sequence>MSGPIPWLAAQDPFPPPQTSWGPDSPMPGLLAAGGALDVPHLVAAYAQGIFPWFGEDQPILWWSTAPRMVLPLDEFRLHASLRKTLKRFRAAPGHELRVDSDFAAVIHACASTARSGQAGTWIVPRMVRAYEALHAAGFAHSVETWVHGRLVGGLYCVALGRAVFGESMFAHARDASKIALAALVALCRLQGVRLIDCQQNTRHLASLGAREIDREDFLAHVARARTLAALDWRFAPQCWDELLPATTA</sequence>
<dbReference type="InterPro" id="IPR016181">
    <property type="entry name" value="Acyl_CoA_acyltransferase"/>
</dbReference>
<dbReference type="InterPro" id="IPR042203">
    <property type="entry name" value="Leu/Phe-tRNA_Trfase_C"/>
</dbReference>
<dbReference type="Gene3D" id="3.40.630.70">
    <property type="entry name" value="Leucyl/phenylalanyl-tRNA-protein transferase, C-terminal domain"/>
    <property type="match status" value="1"/>
</dbReference>
<dbReference type="RefSeq" id="WP_146913801.1">
    <property type="nucleotide sequence ID" value="NZ_CP042344.1"/>
</dbReference>
<dbReference type="NCBIfam" id="TIGR00667">
    <property type="entry name" value="aat"/>
    <property type="match status" value="1"/>
</dbReference>
<comment type="catalytic activity">
    <reaction evidence="4">
        <text>N-terminal L-arginyl-[protein] + L-leucyl-tRNA(Leu) = N-terminal L-leucyl-L-arginyl-[protein] + tRNA(Leu) + H(+)</text>
        <dbReference type="Rhea" id="RHEA:50416"/>
        <dbReference type="Rhea" id="RHEA-COMP:9613"/>
        <dbReference type="Rhea" id="RHEA-COMP:9622"/>
        <dbReference type="Rhea" id="RHEA-COMP:12672"/>
        <dbReference type="Rhea" id="RHEA-COMP:12673"/>
        <dbReference type="ChEBI" id="CHEBI:15378"/>
        <dbReference type="ChEBI" id="CHEBI:64719"/>
        <dbReference type="ChEBI" id="CHEBI:78442"/>
        <dbReference type="ChEBI" id="CHEBI:78494"/>
        <dbReference type="ChEBI" id="CHEBI:133044"/>
        <dbReference type="EC" id="2.3.2.6"/>
    </reaction>
</comment>
<comment type="catalytic activity">
    <reaction evidence="4">
        <text>N-terminal L-lysyl-[protein] + L-leucyl-tRNA(Leu) = N-terminal L-leucyl-L-lysyl-[protein] + tRNA(Leu) + H(+)</text>
        <dbReference type="Rhea" id="RHEA:12340"/>
        <dbReference type="Rhea" id="RHEA-COMP:9613"/>
        <dbReference type="Rhea" id="RHEA-COMP:9622"/>
        <dbReference type="Rhea" id="RHEA-COMP:12670"/>
        <dbReference type="Rhea" id="RHEA-COMP:12671"/>
        <dbReference type="ChEBI" id="CHEBI:15378"/>
        <dbReference type="ChEBI" id="CHEBI:65249"/>
        <dbReference type="ChEBI" id="CHEBI:78442"/>
        <dbReference type="ChEBI" id="CHEBI:78494"/>
        <dbReference type="ChEBI" id="CHEBI:133043"/>
        <dbReference type="EC" id="2.3.2.6"/>
    </reaction>
</comment>
<dbReference type="PANTHER" id="PTHR30098:SF2">
    <property type="entry name" value="LEUCYL_PHENYLALANYL-TRNA--PROTEIN TRANSFERASE"/>
    <property type="match status" value="1"/>
</dbReference>
<keyword evidence="6" id="KW-1185">Reference proteome</keyword>
<dbReference type="Proteomes" id="UP000321199">
    <property type="component" value="Chromosome"/>
</dbReference>
<organism evidence="5 6">
    <name type="scientific">Comamonas flocculans</name>
    <dbReference type="NCBI Taxonomy" id="2597701"/>
    <lineage>
        <taxon>Bacteria</taxon>
        <taxon>Pseudomonadati</taxon>
        <taxon>Pseudomonadota</taxon>
        <taxon>Betaproteobacteria</taxon>
        <taxon>Burkholderiales</taxon>
        <taxon>Comamonadaceae</taxon>
        <taxon>Comamonas</taxon>
    </lineage>
</organism>
<gene>
    <name evidence="4" type="primary">aat</name>
    <name evidence="5" type="ORF">FOZ74_14945</name>
</gene>
<evidence type="ECO:0000256" key="2">
    <source>
        <dbReference type="ARBA" id="ARBA00022679"/>
    </source>
</evidence>
<dbReference type="KEGG" id="cof:FOZ74_14945"/>
<dbReference type="HAMAP" id="MF_00688">
    <property type="entry name" value="Leu_Phe_trans"/>
    <property type="match status" value="1"/>
</dbReference>
<comment type="function">
    <text evidence="4">Functions in the N-end rule pathway of protein degradation where it conjugates Leu, Phe and, less efficiently, Met from aminoacyl-tRNAs to the N-termini of proteins containing an N-terminal arginine or lysine.</text>
</comment>
<keyword evidence="1 4" id="KW-0963">Cytoplasm</keyword>
<evidence type="ECO:0000313" key="6">
    <source>
        <dbReference type="Proteomes" id="UP000321199"/>
    </source>
</evidence>
<accession>A0A5B8RXI7</accession>
<dbReference type="EC" id="2.3.2.6" evidence="4"/>